<reference evidence="3" key="1">
    <citation type="journal article" date="2020" name="Plant Biotechnol. J.">
        <title>The pomegranate (Punica granatum L.) draft genome dissects genetic divergence between soft- and hard-seeded cultivars.</title>
        <authorList>
            <person name="Luo X."/>
            <person name="Li H."/>
            <person name="Wu Z."/>
            <person name="Yao W."/>
            <person name="Zhao P."/>
            <person name="Cao D."/>
            <person name="Yu H."/>
            <person name="Li K."/>
            <person name="Poudel K."/>
            <person name="Zhao D."/>
            <person name="Zhang F."/>
            <person name="Xia X."/>
            <person name="Chen L."/>
            <person name="Wang Q."/>
            <person name="Jing D."/>
            <person name="Cao S."/>
        </authorList>
    </citation>
    <scope>NUCLEOTIDE SEQUENCE [LARGE SCALE GENOMIC DNA]</scope>
    <source>
        <strain evidence="3">cv. Tunisia</strain>
    </source>
</reference>
<dbReference type="InterPro" id="IPR013320">
    <property type="entry name" value="ConA-like_dom_sf"/>
</dbReference>
<feature type="domain" description="Alginate lyase 2" evidence="2">
    <location>
        <begin position="44"/>
        <end position="219"/>
    </location>
</feature>
<accession>A0A6P8BX85</accession>
<gene>
    <name evidence="4" type="primary">LOC116190121</name>
</gene>
<dbReference type="OrthoDB" id="4221926at2759"/>
<dbReference type="PANTHER" id="PTHR33681">
    <property type="entry name" value="BINDING PROTEIN, PUTATIVE, EXPRESSED-RELATED"/>
    <property type="match status" value="1"/>
</dbReference>
<dbReference type="PANTHER" id="PTHR33681:SF23">
    <property type="entry name" value="ALGINATE LYASE 2 DOMAIN-CONTAINING PROTEIN"/>
    <property type="match status" value="1"/>
</dbReference>
<name>A0A6P8BX85_PUNGR</name>
<reference evidence="4" key="2">
    <citation type="submission" date="2025-08" db="UniProtKB">
        <authorList>
            <consortium name="RefSeq"/>
        </authorList>
    </citation>
    <scope>IDENTIFICATION</scope>
    <source>
        <tissue evidence="4">Leaf</tissue>
    </source>
</reference>
<dbReference type="Proteomes" id="UP000515151">
    <property type="component" value="Unplaced"/>
</dbReference>
<sequence>MRAQSYISTLASLLLPRLFFLPILQIAIGWPVDPTRGFTNLPLVNLTDYHIQKPYDLPVGDRYSFKNGVHRLWVYSTDNPLSKGSPTKPRSEIIINGYNYSSGVWQFEGHGYVPCGTSGVCVMQVFGASPHNTTLMLRVYNGSLYYYNESLLVPNIYDRWFKLNVIHDVNASRLNVYVDGDLKLEAPGRGGTFHYFKCGVYAQDNESFYMESRWKGIKVLKKCDI</sequence>
<dbReference type="InterPro" id="IPR014895">
    <property type="entry name" value="Alginate_lyase_2"/>
</dbReference>
<dbReference type="SUPFAM" id="SSF49899">
    <property type="entry name" value="Concanavalin A-like lectins/glucanases"/>
    <property type="match status" value="1"/>
</dbReference>
<proteinExistence type="predicted"/>
<dbReference type="Pfam" id="PF08787">
    <property type="entry name" value="Alginate_lyase2"/>
    <property type="match status" value="1"/>
</dbReference>
<organism evidence="3 4">
    <name type="scientific">Punica granatum</name>
    <name type="common">Pomegranate</name>
    <dbReference type="NCBI Taxonomy" id="22663"/>
    <lineage>
        <taxon>Eukaryota</taxon>
        <taxon>Viridiplantae</taxon>
        <taxon>Streptophyta</taxon>
        <taxon>Embryophyta</taxon>
        <taxon>Tracheophyta</taxon>
        <taxon>Spermatophyta</taxon>
        <taxon>Magnoliopsida</taxon>
        <taxon>eudicotyledons</taxon>
        <taxon>Gunneridae</taxon>
        <taxon>Pentapetalae</taxon>
        <taxon>rosids</taxon>
        <taxon>malvids</taxon>
        <taxon>Myrtales</taxon>
        <taxon>Lythraceae</taxon>
        <taxon>Punica</taxon>
    </lineage>
</organism>
<keyword evidence="1" id="KW-0732">Signal</keyword>
<evidence type="ECO:0000313" key="4">
    <source>
        <dbReference type="RefSeq" id="XP_031375637.1"/>
    </source>
</evidence>
<evidence type="ECO:0000256" key="1">
    <source>
        <dbReference type="SAM" id="SignalP"/>
    </source>
</evidence>
<keyword evidence="3" id="KW-1185">Reference proteome</keyword>
<dbReference type="Gene3D" id="2.60.120.200">
    <property type="match status" value="1"/>
</dbReference>
<evidence type="ECO:0000313" key="3">
    <source>
        <dbReference type="Proteomes" id="UP000515151"/>
    </source>
</evidence>
<protein>
    <submittedName>
        <fullName evidence="4">Citrate-binding protein-like isoform X1</fullName>
    </submittedName>
</protein>
<dbReference type="AlphaFoldDB" id="A0A6P8BX85"/>
<evidence type="ECO:0000259" key="2">
    <source>
        <dbReference type="Pfam" id="PF08787"/>
    </source>
</evidence>
<dbReference type="GeneID" id="116190121"/>
<feature type="signal peptide" evidence="1">
    <location>
        <begin position="1"/>
        <end position="29"/>
    </location>
</feature>
<dbReference type="RefSeq" id="XP_031375637.1">
    <property type="nucleotide sequence ID" value="XM_031519777.1"/>
</dbReference>
<feature type="chain" id="PRO_5027595318" evidence="1">
    <location>
        <begin position="30"/>
        <end position="225"/>
    </location>
</feature>